<dbReference type="AlphaFoldDB" id="A0A544QSW5"/>
<evidence type="ECO:0000313" key="1">
    <source>
        <dbReference type="EMBL" id="TQQ83134.1"/>
    </source>
</evidence>
<evidence type="ECO:0000313" key="2">
    <source>
        <dbReference type="Proteomes" id="UP000317863"/>
    </source>
</evidence>
<accession>A0A544QSW5</accession>
<dbReference type="Proteomes" id="UP000317863">
    <property type="component" value="Unassembled WGS sequence"/>
</dbReference>
<proteinExistence type="predicted"/>
<dbReference type="RefSeq" id="WP_142536776.1">
    <property type="nucleotide sequence ID" value="NZ_SGJB01000029.1"/>
</dbReference>
<organism evidence="1 2">
    <name type="scientific">Peptacetobacter hominis</name>
    <dbReference type="NCBI Taxonomy" id="2743610"/>
    <lineage>
        <taxon>Bacteria</taxon>
        <taxon>Bacillati</taxon>
        <taxon>Bacillota</taxon>
        <taxon>Clostridia</taxon>
        <taxon>Peptostreptococcales</taxon>
        <taxon>Peptostreptococcaceae</taxon>
        <taxon>Peptacetobacter</taxon>
    </lineage>
</organism>
<reference evidence="1 2" key="1">
    <citation type="submission" date="2019-02" db="EMBL/GenBank/DDBJ databases">
        <title>Peptostreptococcaceae bacterium ZHW00191 nov., a new bacterium isolated from the human gut.</title>
        <authorList>
            <person name="Zhou H.-W."/>
            <person name="Chen X.-J."/>
        </authorList>
    </citation>
    <scope>NUCLEOTIDE SEQUENCE [LARGE SCALE GENOMIC DNA]</scope>
    <source>
        <strain evidence="1 2">ZHW00191</strain>
    </source>
</reference>
<dbReference type="EMBL" id="SGJB01000029">
    <property type="protein sequence ID" value="TQQ83134.1"/>
    <property type="molecule type" value="Genomic_DNA"/>
</dbReference>
<name>A0A544QSW5_9FIRM</name>
<keyword evidence="2" id="KW-1185">Reference proteome</keyword>
<protein>
    <submittedName>
        <fullName evidence="1">Uncharacterized protein</fullName>
    </submittedName>
</protein>
<comment type="caution">
    <text evidence="1">The sequence shown here is derived from an EMBL/GenBank/DDBJ whole genome shotgun (WGS) entry which is preliminary data.</text>
</comment>
<gene>
    <name evidence="1" type="ORF">EXD82_10030</name>
</gene>
<sequence length="75" mass="8434">MEMNKNIIWEGAELCVYINDETNCIDLSDIQFAVIGKILGLEINPNGEVSCFSDETLLRLMKMSGNPLKLTVKKK</sequence>